<sequence length="396" mass="45401">MPSSDGGGDASKWDPPKGVVNENGTFMLYTTDILVLMKYIWSGCLLATTRDEYALRMSFDWADVNSDVSNEINKMLSTYTEVKSHTTGFREQTYKEMVGLADKIYDFATTAGGESDDSYYVTMMKYLKEYYEELNGQKRKDKLDELKEAIVYFIKAQTAVIDTLLQLSTKVKKELSDFEATTRDDQQNLMGHRQALGKLLDGDKGEIKKLQNEIYNKTQELKEDQKEYDKDCTIRNTAPSYMWVFPWGTIAGATVIGVYTDKINKLREKMNEIKDLINNDNAKLQADIRLSADIKRMEMDLSKLISLINPAIKTIEKLEGCWEKVSGDLGGLEKLVSSQDVDNIPPWLVEKPMQKKIMHKWNDLAKYGEDNESAPFPMWQTSDFFEQWIGIARLRT</sequence>
<dbReference type="AlphaFoldDB" id="A0AAF0IGU3"/>
<evidence type="ECO:0000256" key="1">
    <source>
        <dbReference type="SAM" id="Coils"/>
    </source>
</evidence>
<gene>
    <name evidence="3" type="ORF">PRK78_001411</name>
</gene>
<keyword evidence="4" id="KW-1185">Reference proteome</keyword>
<accession>A0AAF0IGU3</accession>
<keyword evidence="2" id="KW-0472">Membrane</keyword>
<evidence type="ECO:0000256" key="2">
    <source>
        <dbReference type="SAM" id="Phobius"/>
    </source>
</evidence>
<dbReference type="Gene3D" id="1.20.1170.10">
    <property type="match status" value="1"/>
</dbReference>
<organism evidence="3 4">
    <name type="scientific">Emydomyces testavorans</name>
    <dbReference type="NCBI Taxonomy" id="2070801"/>
    <lineage>
        <taxon>Eukaryota</taxon>
        <taxon>Fungi</taxon>
        <taxon>Dikarya</taxon>
        <taxon>Ascomycota</taxon>
        <taxon>Pezizomycotina</taxon>
        <taxon>Eurotiomycetes</taxon>
        <taxon>Eurotiomycetidae</taxon>
        <taxon>Onygenales</taxon>
        <taxon>Nannizziopsiaceae</taxon>
        <taxon>Emydomyces</taxon>
    </lineage>
</organism>
<keyword evidence="2" id="KW-1133">Transmembrane helix</keyword>
<dbReference type="Proteomes" id="UP001219355">
    <property type="component" value="Chromosome 1"/>
</dbReference>
<dbReference type="SUPFAM" id="SSF58100">
    <property type="entry name" value="Bacterial hemolysins"/>
    <property type="match status" value="1"/>
</dbReference>
<evidence type="ECO:0000313" key="4">
    <source>
        <dbReference type="Proteomes" id="UP001219355"/>
    </source>
</evidence>
<keyword evidence="2" id="KW-0812">Transmembrane</keyword>
<feature type="coiled-coil region" evidence="1">
    <location>
        <begin position="256"/>
        <end position="287"/>
    </location>
</feature>
<name>A0AAF0IGU3_9EURO</name>
<dbReference type="EMBL" id="CP120627">
    <property type="protein sequence ID" value="WEW55976.1"/>
    <property type="molecule type" value="Genomic_DNA"/>
</dbReference>
<feature type="transmembrane region" description="Helical" evidence="2">
    <location>
        <begin position="240"/>
        <end position="260"/>
    </location>
</feature>
<protein>
    <submittedName>
        <fullName evidence="3">Uncharacterized protein</fullName>
    </submittedName>
</protein>
<keyword evidence="1" id="KW-0175">Coiled coil</keyword>
<evidence type="ECO:0000313" key="3">
    <source>
        <dbReference type="EMBL" id="WEW55976.1"/>
    </source>
</evidence>
<reference evidence="3" key="1">
    <citation type="submission" date="2023-03" db="EMBL/GenBank/DDBJ databases">
        <title>Emydomyces testavorans Genome Sequence.</title>
        <authorList>
            <person name="Hoyer L."/>
        </authorList>
    </citation>
    <scope>NUCLEOTIDE SEQUENCE</scope>
    <source>
        <strain evidence="3">16-2883</strain>
    </source>
</reference>
<proteinExistence type="predicted"/>
<dbReference type="CDD" id="cd22656">
    <property type="entry name" value="ClyA_Cry6Aa-like"/>
    <property type="match status" value="1"/>
</dbReference>